<protein>
    <submittedName>
        <fullName evidence="10">ABC transporter ATP-binding protein</fullName>
    </submittedName>
</protein>
<dbReference type="GO" id="GO:0140359">
    <property type="term" value="F:ABC-type transporter activity"/>
    <property type="evidence" value="ECO:0007669"/>
    <property type="project" value="InterPro"/>
</dbReference>
<reference evidence="10 11" key="1">
    <citation type="submission" date="2020-09" db="EMBL/GenBank/DDBJ databases">
        <title>Characterization of Treponema spp. from bovine digital dermatitis in Korea.</title>
        <authorList>
            <person name="Espiritu H.M."/>
            <person name="Cho Y.I."/>
            <person name="Mamuad L."/>
        </authorList>
    </citation>
    <scope>NUCLEOTIDE SEQUENCE [LARGE SCALE GENOMIC DNA]</scope>
    <source>
        <strain evidence="10 11">KS1</strain>
    </source>
</reference>
<dbReference type="GO" id="GO:0005524">
    <property type="term" value="F:ATP binding"/>
    <property type="evidence" value="ECO:0007669"/>
    <property type="project" value="UniProtKB-KW"/>
</dbReference>
<keyword evidence="7 8" id="KW-0472">Membrane</keyword>
<feature type="transmembrane region" description="Helical" evidence="8">
    <location>
        <begin position="42"/>
        <end position="60"/>
    </location>
</feature>
<evidence type="ECO:0000256" key="2">
    <source>
        <dbReference type="ARBA" id="ARBA00022692"/>
    </source>
</evidence>
<dbReference type="RefSeq" id="WP_194076678.1">
    <property type="nucleotide sequence ID" value="NZ_CP061839.1"/>
</dbReference>
<dbReference type="Gene3D" id="3.40.50.300">
    <property type="entry name" value="P-loop containing nucleotide triphosphate hydrolases"/>
    <property type="match status" value="1"/>
</dbReference>
<dbReference type="InterPro" id="IPR003439">
    <property type="entry name" value="ABC_transporter-like_ATP-bd"/>
</dbReference>
<dbReference type="InterPro" id="IPR011527">
    <property type="entry name" value="ABC1_TM_dom"/>
</dbReference>
<proteinExistence type="predicted"/>
<evidence type="ECO:0000313" key="10">
    <source>
        <dbReference type="EMBL" id="QOW61214.1"/>
    </source>
</evidence>
<organism evidence="10 11">
    <name type="scientific">Treponema pedis</name>
    <dbReference type="NCBI Taxonomy" id="409322"/>
    <lineage>
        <taxon>Bacteria</taxon>
        <taxon>Pseudomonadati</taxon>
        <taxon>Spirochaetota</taxon>
        <taxon>Spirochaetia</taxon>
        <taxon>Spirochaetales</taxon>
        <taxon>Treponemataceae</taxon>
        <taxon>Treponema</taxon>
    </lineage>
</organism>
<gene>
    <name evidence="10" type="ORF">IFE08_02110</name>
</gene>
<dbReference type="AlphaFoldDB" id="A0A7S6WQ04"/>
<dbReference type="InterPro" id="IPR003593">
    <property type="entry name" value="AAA+_ATPase"/>
</dbReference>
<feature type="transmembrane region" description="Helical" evidence="8">
    <location>
        <begin position="256"/>
        <end position="278"/>
    </location>
</feature>
<feature type="transmembrane region" description="Helical" evidence="8">
    <location>
        <begin position="114"/>
        <end position="131"/>
    </location>
</feature>
<evidence type="ECO:0000313" key="11">
    <source>
        <dbReference type="Proteomes" id="UP000593915"/>
    </source>
</evidence>
<comment type="subcellular location">
    <subcellularLocation>
        <location evidence="1">Cell membrane</location>
        <topology evidence="1">Multi-pass membrane protein</topology>
    </subcellularLocation>
</comment>
<feature type="transmembrane region" description="Helical" evidence="8">
    <location>
        <begin position="177"/>
        <end position="198"/>
    </location>
</feature>
<keyword evidence="3" id="KW-0677">Repeat</keyword>
<dbReference type="InterPro" id="IPR050611">
    <property type="entry name" value="ABCF"/>
</dbReference>
<dbReference type="Gene3D" id="1.20.1560.10">
    <property type="entry name" value="ABC transporter type 1, transmembrane domain"/>
    <property type="match status" value="1"/>
</dbReference>
<accession>A0A7S6WQ04</accession>
<dbReference type="GO" id="GO:0005886">
    <property type="term" value="C:plasma membrane"/>
    <property type="evidence" value="ECO:0007669"/>
    <property type="project" value="UniProtKB-SubCell"/>
</dbReference>
<feature type="transmembrane region" description="Helical" evidence="8">
    <location>
        <begin position="12"/>
        <end position="36"/>
    </location>
</feature>
<evidence type="ECO:0000256" key="7">
    <source>
        <dbReference type="ARBA" id="ARBA00023136"/>
    </source>
</evidence>
<dbReference type="SMART" id="SM00382">
    <property type="entry name" value="AAA"/>
    <property type="match status" value="1"/>
</dbReference>
<evidence type="ECO:0000256" key="4">
    <source>
        <dbReference type="ARBA" id="ARBA00022741"/>
    </source>
</evidence>
<name>A0A7S6WQ04_9SPIR</name>
<keyword evidence="5 10" id="KW-0067">ATP-binding</keyword>
<dbReference type="PROSITE" id="PS50929">
    <property type="entry name" value="ABC_TM1F"/>
    <property type="match status" value="1"/>
</dbReference>
<dbReference type="EMBL" id="CP061839">
    <property type="protein sequence ID" value="QOW61214.1"/>
    <property type="molecule type" value="Genomic_DNA"/>
</dbReference>
<dbReference type="Pfam" id="PF00664">
    <property type="entry name" value="ABC_membrane"/>
    <property type="match status" value="1"/>
</dbReference>
<evidence type="ECO:0000256" key="6">
    <source>
        <dbReference type="ARBA" id="ARBA00022989"/>
    </source>
</evidence>
<keyword evidence="2 8" id="KW-0812">Transmembrane</keyword>
<dbReference type="SUPFAM" id="SSF90123">
    <property type="entry name" value="ABC transporter transmembrane region"/>
    <property type="match status" value="1"/>
</dbReference>
<dbReference type="Proteomes" id="UP000593915">
    <property type="component" value="Chromosome"/>
</dbReference>
<keyword evidence="4" id="KW-0547">Nucleotide-binding</keyword>
<dbReference type="InterPro" id="IPR027417">
    <property type="entry name" value="P-loop_NTPase"/>
</dbReference>
<evidence type="ECO:0000256" key="1">
    <source>
        <dbReference type="ARBA" id="ARBA00004651"/>
    </source>
</evidence>
<feature type="transmembrane region" description="Helical" evidence="8">
    <location>
        <begin position="137"/>
        <end position="156"/>
    </location>
</feature>
<evidence type="ECO:0000256" key="5">
    <source>
        <dbReference type="ARBA" id="ARBA00022840"/>
    </source>
</evidence>
<evidence type="ECO:0000259" key="9">
    <source>
        <dbReference type="PROSITE" id="PS50929"/>
    </source>
</evidence>
<keyword evidence="6 8" id="KW-1133">Transmembrane helix</keyword>
<evidence type="ECO:0000256" key="8">
    <source>
        <dbReference type="SAM" id="Phobius"/>
    </source>
</evidence>
<dbReference type="InterPro" id="IPR036640">
    <property type="entry name" value="ABC1_TM_sf"/>
</dbReference>
<dbReference type="SUPFAM" id="SSF52540">
    <property type="entry name" value="P-loop containing nucleoside triphosphate hydrolases"/>
    <property type="match status" value="1"/>
</dbReference>
<dbReference type="PANTHER" id="PTHR19211">
    <property type="entry name" value="ATP-BINDING TRANSPORT PROTEIN-RELATED"/>
    <property type="match status" value="1"/>
</dbReference>
<sequence>MKSLAFHSTANFVFTSFAVILEYALLRIIAALLTSLHKPLPYIYLFLAAAFLFSLCSFYARKLRMLVTLEKMQDLRSEVLDSCLFLNNKNAYENVNSVLNKDSRIIASFYGTENPIFVSNLILYGSVLFFLFTSNLYLAFCILVISFLCIAPDLILRKYFMQTYWDTREVEKRLSNYFIEAFNLNAMINLYRVHSWFFKRFYKITGEFYKLGNKAELFAKLEDFLHSFSEVIITLLSYLLIAYFKTKEIITVQEAINTAAILPVFFSRTVMMFSIIGAKNSFTVSLKRFQNLVNKNTDIKSSSSEFTKIEYKDVLPSYLKEKLKPVSFCINKNDRVLIKGENGIGKTSLIKCLFCGIEFEGIIEIETESEIKNSMDISENCFIKNCIYLPQDFPLLSLKTEDFINTVAEKNDIDIKALKEKFKVYGFEFEKHKHTKIKDISGGEKKKLLLPLAFMLNKIVILDEPTNDLDSQGISALKKDLTEYKNTLMVISHDKDIESCFFKILNIGKNK</sequence>
<dbReference type="Pfam" id="PF00005">
    <property type="entry name" value="ABC_tran"/>
    <property type="match status" value="1"/>
</dbReference>
<feature type="domain" description="ABC transmembrane type-1" evidence="9">
    <location>
        <begin position="10"/>
        <end position="281"/>
    </location>
</feature>
<dbReference type="GO" id="GO:0016887">
    <property type="term" value="F:ATP hydrolysis activity"/>
    <property type="evidence" value="ECO:0007669"/>
    <property type="project" value="InterPro"/>
</dbReference>
<feature type="transmembrane region" description="Helical" evidence="8">
    <location>
        <begin position="224"/>
        <end position="244"/>
    </location>
</feature>
<evidence type="ECO:0000256" key="3">
    <source>
        <dbReference type="ARBA" id="ARBA00022737"/>
    </source>
</evidence>